<dbReference type="EMBL" id="BARS01018491">
    <property type="protein sequence ID" value="GAF95071.1"/>
    <property type="molecule type" value="Genomic_DNA"/>
</dbReference>
<accession>X0U6X0</accession>
<organism evidence="1">
    <name type="scientific">marine sediment metagenome</name>
    <dbReference type="NCBI Taxonomy" id="412755"/>
    <lineage>
        <taxon>unclassified sequences</taxon>
        <taxon>metagenomes</taxon>
        <taxon>ecological metagenomes</taxon>
    </lineage>
</organism>
<name>X0U6X0_9ZZZZ</name>
<proteinExistence type="predicted"/>
<evidence type="ECO:0000313" key="1">
    <source>
        <dbReference type="EMBL" id="GAF95071.1"/>
    </source>
</evidence>
<dbReference type="AlphaFoldDB" id="X0U6X0"/>
<protein>
    <recommendedName>
        <fullName evidence="2">Transposase zinc-ribbon domain-containing protein</fullName>
    </recommendedName>
</protein>
<sequence>MVKMKILKSVPTCCGRAIDLVTVQNKKLFFQCKVCGKVVISSTLGEAFE</sequence>
<reference evidence="1" key="1">
    <citation type="journal article" date="2014" name="Front. Microbiol.">
        <title>High frequency of phylogenetically diverse reductive dehalogenase-homologous genes in deep subseafloor sedimentary metagenomes.</title>
        <authorList>
            <person name="Kawai M."/>
            <person name="Futagami T."/>
            <person name="Toyoda A."/>
            <person name="Takaki Y."/>
            <person name="Nishi S."/>
            <person name="Hori S."/>
            <person name="Arai W."/>
            <person name="Tsubouchi T."/>
            <person name="Morono Y."/>
            <person name="Uchiyama I."/>
            <person name="Ito T."/>
            <person name="Fujiyama A."/>
            <person name="Inagaki F."/>
            <person name="Takami H."/>
        </authorList>
    </citation>
    <scope>NUCLEOTIDE SEQUENCE</scope>
    <source>
        <strain evidence="1">Expedition CK06-06</strain>
    </source>
</reference>
<comment type="caution">
    <text evidence="1">The sequence shown here is derived from an EMBL/GenBank/DDBJ whole genome shotgun (WGS) entry which is preliminary data.</text>
</comment>
<gene>
    <name evidence="1" type="ORF">S01H1_30081</name>
</gene>
<evidence type="ECO:0008006" key="2">
    <source>
        <dbReference type="Google" id="ProtNLM"/>
    </source>
</evidence>